<dbReference type="GO" id="GO:0005886">
    <property type="term" value="C:plasma membrane"/>
    <property type="evidence" value="ECO:0007669"/>
    <property type="project" value="TreeGrafter"/>
</dbReference>
<keyword evidence="4" id="KW-1185">Reference proteome</keyword>
<dbReference type="Proteomes" id="UP001211907">
    <property type="component" value="Unassembled WGS sequence"/>
</dbReference>
<dbReference type="InterPro" id="IPR023610">
    <property type="entry name" value="PInositol-4/5-P-5/4-kinase"/>
</dbReference>
<proteinExistence type="predicted"/>
<keyword evidence="1" id="KW-0547">Nucleotide-binding</keyword>
<comment type="caution">
    <text evidence="3">The sequence shown here is derived from an EMBL/GenBank/DDBJ whole genome shotgun (WGS) entry which is preliminary data.</text>
</comment>
<protein>
    <submittedName>
        <fullName evidence="3">Phosphatidylinositol-4-phosphate 5-kinase</fullName>
    </submittedName>
</protein>
<keyword evidence="1" id="KW-0418">Kinase</keyword>
<evidence type="ECO:0000256" key="1">
    <source>
        <dbReference type="PROSITE-ProRule" id="PRU00781"/>
    </source>
</evidence>
<sequence>MDYSLLVGIHDCLKGNTTNIRDSVLSFIEPSQQDISMHQNATRRSTLKSPLPFVGSVTGVSIGAAGGGGSGGIGVGSKRKPTLIDSDSIKAITTGNIKMPFDNPPERSFCVFYKDCGGFLATDENNESLPILYFLGIIDIFTEYTAVKKVEHFFKSITHNGHKISAVKPEEYGQRFLKFMKAATTSSYQQPVE</sequence>
<dbReference type="PANTHER" id="PTHR23086">
    <property type="entry name" value="PHOSPHATIDYLINOSITOL-4-PHOSPHATE 5-KINASE"/>
    <property type="match status" value="1"/>
</dbReference>
<dbReference type="Pfam" id="PF01504">
    <property type="entry name" value="PIP5K"/>
    <property type="match status" value="1"/>
</dbReference>
<dbReference type="EMBL" id="JADGJH010003619">
    <property type="protein sequence ID" value="KAJ3089798.1"/>
    <property type="molecule type" value="Genomic_DNA"/>
</dbReference>
<accession>A0AAD5XC02</accession>
<dbReference type="AlphaFoldDB" id="A0AAD5XC02"/>
<dbReference type="SMART" id="SM00330">
    <property type="entry name" value="PIPKc"/>
    <property type="match status" value="1"/>
</dbReference>
<dbReference type="Gene3D" id="3.30.810.10">
    <property type="entry name" value="2-Layer Sandwich"/>
    <property type="match status" value="1"/>
</dbReference>
<dbReference type="InterPro" id="IPR027483">
    <property type="entry name" value="PInositol-4-P-4/5-kinase_C_sf"/>
</dbReference>
<keyword evidence="1" id="KW-0808">Transferase</keyword>
<dbReference type="SUPFAM" id="SSF56104">
    <property type="entry name" value="SAICAR synthase-like"/>
    <property type="match status" value="1"/>
</dbReference>
<dbReference type="PROSITE" id="PS51455">
    <property type="entry name" value="PIPK"/>
    <property type="match status" value="1"/>
</dbReference>
<dbReference type="GO" id="GO:0005524">
    <property type="term" value="F:ATP binding"/>
    <property type="evidence" value="ECO:0007669"/>
    <property type="project" value="UniProtKB-UniRule"/>
</dbReference>
<dbReference type="InterPro" id="IPR002498">
    <property type="entry name" value="PInositol-4-P-4/5-kinase_core"/>
</dbReference>
<dbReference type="GO" id="GO:0046854">
    <property type="term" value="P:phosphatidylinositol phosphate biosynthetic process"/>
    <property type="evidence" value="ECO:0007669"/>
    <property type="project" value="TreeGrafter"/>
</dbReference>
<evidence type="ECO:0000313" key="3">
    <source>
        <dbReference type="EMBL" id="KAJ3089798.1"/>
    </source>
</evidence>
<evidence type="ECO:0000313" key="4">
    <source>
        <dbReference type="Proteomes" id="UP001211907"/>
    </source>
</evidence>
<keyword evidence="1" id="KW-0067">ATP-binding</keyword>
<organism evidence="3 4">
    <name type="scientific">Physocladia obscura</name>
    <dbReference type="NCBI Taxonomy" id="109957"/>
    <lineage>
        <taxon>Eukaryota</taxon>
        <taxon>Fungi</taxon>
        <taxon>Fungi incertae sedis</taxon>
        <taxon>Chytridiomycota</taxon>
        <taxon>Chytridiomycota incertae sedis</taxon>
        <taxon>Chytridiomycetes</taxon>
        <taxon>Chytridiales</taxon>
        <taxon>Chytriomycetaceae</taxon>
        <taxon>Physocladia</taxon>
    </lineage>
</organism>
<dbReference type="PANTHER" id="PTHR23086:SF8">
    <property type="entry name" value="PHOSPHATIDYLINOSITOL 5-PHOSPHATE 4-KINASE, ISOFORM A"/>
    <property type="match status" value="1"/>
</dbReference>
<reference evidence="3" key="1">
    <citation type="submission" date="2020-05" db="EMBL/GenBank/DDBJ databases">
        <title>Phylogenomic resolution of chytrid fungi.</title>
        <authorList>
            <person name="Stajich J.E."/>
            <person name="Amses K."/>
            <person name="Simmons R."/>
            <person name="Seto K."/>
            <person name="Myers J."/>
            <person name="Bonds A."/>
            <person name="Quandt C.A."/>
            <person name="Barry K."/>
            <person name="Liu P."/>
            <person name="Grigoriev I."/>
            <person name="Longcore J.E."/>
            <person name="James T.Y."/>
        </authorList>
    </citation>
    <scope>NUCLEOTIDE SEQUENCE</scope>
    <source>
        <strain evidence="3">JEL0513</strain>
    </source>
</reference>
<gene>
    <name evidence="3" type="primary">MSS4_3</name>
    <name evidence="3" type="ORF">HK100_007647</name>
</gene>
<dbReference type="GO" id="GO:0016308">
    <property type="term" value="F:1-phosphatidylinositol-4-phosphate 5-kinase activity"/>
    <property type="evidence" value="ECO:0007669"/>
    <property type="project" value="TreeGrafter"/>
</dbReference>
<evidence type="ECO:0000259" key="2">
    <source>
        <dbReference type="PROSITE" id="PS51455"/>
    </source>
</evidence>
<name>A0AAD5XC02_9FUNG</name>
<feature type="domain" description="PIPK" evidence="2">
    <location>
        <begin position="1"/>
        <end position="184"/>
    </location>
</feature>